<dbReference type="OrthoDB" id="5457273at2"/>
<evidence type="ECO:0000313" key="2">
    <source>
        <dbReference type="Proteomes" id="UP000239735"/>
    </source>
</evidence>
<reference evidence="2" key="1">
    <citation type="submission" date="2018-02" db="EMBL/GenBank/DDBJ databases">
        <authorList>
            <person name="Hausmann B."/>
        </authorList>
    </citation>
    <scope>NUCLEOTIDE SEQUENCE [LARGE SCALE GENOMIC DNA]</scope>
    <source>
        <strain evidence="2">Peat soil MAG SbA5</strain>
    </source>
</reference>
<proteinExistence type="predicted"/>
<accession>A0A2N9L6W3</accession>
<name>A0A2N9L6W3_9BACT</name>
<evidence type="ECO:0000313" key="1">
    <source>
        <dbReference type="EMBL" id="SPE19009.1"/>
    </source>
</evidence>
<sequence length="145" mass="15582">MATEIQRQCETIEECYEFTLSYAARGVSGEDAGDAGRQLRDYLTQAATAMRGLARSYAETIEQEQLAPAEKYQAFFAVLKRDAENAVAAVDLVLAQATIGSQLIDNLNASIHLRALLADLFLVTEILEVRQTKAVAAADGAAGSP</sequence>
<organism evidence="1 2">
    <name type="scientific">Candidatus Sulfuritelmatomonas gaucii</name>
    <dbReference type="NCBI Taxonomy" id="2043161"/>
    <lineage>
        <taxon>Bacteria</taxon>
        <taxon>Pseudomonadati</taxon>
        <taxon>Acidobacteriota</taxon>
        <taxon>Terriglobia</taxon>
        <taxon>Terriglobales</taxon>
        <taxon>Acidobacteriaceae</taxon>
        <taxon>Candidatus Sulfuritelmatomonas</taxon>
    </lineage>
</organism>
<protein>
    <submittedName>
        <fullName evidence="1">Uncharacterized protein</fullName>
    </submittedName>
</protein>
<gene>
    <name evidence="1" type="ORF">SBA5_180042</name>
</gene>
<dbReference type="Proteomes" id="UP000239735">
    <property type="component" value="Unassembled WGS sequence"/>
</dbReference>
<dbReference type="EMBL" id="OKRB01000073">
    <property type="protein sequence ID" value="SPE19009.1"/>
    <property type="molecule type" value="Genomic_DNA"/>
</dbReference>
<dbReference type="AlphaFoldDB" id="A0A2N9L6W3"/>